<accession>A0AAD1UJC0</accession>
<evidence type="ECO:0000313" key="3">
    <source>
        <dbReference type="Proteomes" id="UP001295684"/>
    </source>
</evidence>
<protein>
    <submittedName>
        <fullName evidence="2">Uncharacterized protein</fullName>
    </submittedName>
</protein>
<proteinExistence type="predicted"/>
<dbReference type="AlphaFoldDB" id="A0AAD1UJC0"/>
<reference evidence="2" key="1">
    <citation type="submission" date="2023-07" db="EMBL/GenBank/DDBJ databases">
        <authorList>
            <consortium name="AG Swart"/>
            <person name="Singh M."/>
            <person name="Singh A."/>
            <person name="Seah K."/>
            <person name="Emmerich C."/>
        </authorList>
    </citation>
    <scope>NUCLEOTIDE SEQUENCE</scope>
    <source>
        <strain evidence="2">DP1</strain>
    </source>
</reference>
<keyword evidence="3" id="KW-1185">Reference proteome</keyword>
<feature type="region of interest" description="Disordered" evidence="1">
    <location>
        <begin position="1"/>
        <end position="40"/>
    </location>
</feature>
<comment type="caution">
    <text evidence="2">The sequence shown here is derived from an EMBL/GenBank/DDBJ whole genome shotgun (WGS) entry which is preliminary data.</text>
</comment>
<gene>
    <name evidence="2" type="ORF">ECRASSUSDP1_LOCUS9080</name>
</gene>
<dbReference type="Proteomes" id="UP001295684">
    <property type="component" value="Unassembled WGS sequence"/>
</dbReference>
<organism evidence="2 3">
    <name type="scientific">Euplotes crassus</name>
    <dbReference type="NCBI Taxonomy" id="5936"/>
    <lineage>
        <taxon>Eukaryota</taxon>
        <taxon>Sar</taxon>
        <taxon>Alveolata</taxon>
        <taxon>Ciliophora</taxon>
        <taxon>Intramacronucleata</taxon>
        <taxon>Spirotrichea</taxon>
        <taxon>Hypotrichia</taxon>
        <taxon>Euplotida</taxon>
        <taxon>Euplotidae</taxon>
        <taxon>Moneuplotes</taxon>
    </lineage>
</organism>
<name>A0AAD1UJC0_EUPCR</name>
<sequence>MNIGEEDFELSYADDKSRKNDSNIPIRAGGSKQASNRKRARNFENYQKEGSNLKRAKHSNAEHDQVFHRNAEEVKTEHHQQLIKEYNNMKRVYEEERVNQQSHLYLRRMAHDTTKKIPGLSKYPLLQFLVNASKIMMLNEFEIIAWALWLDDIQLVDDEFTVEEKTLFTALYVKGTLNNSKHLMTVLQEFLSYIQNFINKFNAWVDKNSDTFQPDPIAMNFKYIELSRPYNPRMEQDFVEYNHVVDEILQISPPYTNESKHAPKYSAPEIKPGGEIPGILNSRQMQPIGIDKLLLKPEPSRNELMPMRDFSAGSFSYYPNYAQDRSGSMDLKNIGINKSAAKGGISGIINSLKDLYDMDENAPQQPSMSALDSLFQNIKSNNNSRILHQDLSKNKSNVELKNQTYNFIQERLSNKPGGLVKINLNELPRENDDYQVFDQEPSFERSGANIIKSSSMIPLFEGSSNKPMKKD</sequence>
<evidence type="ECO:0000256" key="1">
    <source>
        <dbReference type="SAM" id="MobiDB-lite"/>
    </source>
</evidence>
<evidence type="ECO:0000313" key="2">
    <source>
        <dbReference type="EMBL" id="CAI2367792.1"/>
    </source>
</evidence>
<dbReference type="EMBL" id="CAMPGE010008909">
    <property type="protein sequence ID" value="CAI2367792.1"/>
    <property type="molecule type" value="Genomic_DNA"/>
</dbReference>